<keyword evidence="2" id="KW-1185">Reference proteome</keyword>
<reference evidence="1 2" key="1">
    <citation type="submission" date="2020-06" db="EMBL/GenBank/DDBJ databases">
        <title>Actinomadura xiongansis sp. nov., isolated from soil of Baiyangdian.</title>
        <authorList>
            <person name="Zhang X."/>
        </authorList>
    </citation>
    <scope>NUCLEOTIDE SEQUENCE [LARGE SCALE GENOMIC DNA]</scope>
    <source>
        <strain evidence="1 2">HBUM206468</strain>
    </source>
</reference>
<dbReference type="EMBL" id="JABVEC010000060">
    <property type="protein sequence ID" value="MBC6471183.1"/>
    <property type="molecule type" value="Genomic_DNA"/>
</dbReference>
<organism evidence="1 2">
    <name type="scientific">Actinomadura alba</name>
    <dbReference type="NCBI Taxonomy" id="406431"/>
    <lineage>
        <taxon>Bacteria</taxon>
        <taxon>Bacillati</taxon>
        <taxon>Actinomycetota</taxon>
        <taxon>Actinomycetes</taxon>
        <taxon>Streptosporangiales</taxon>
        <taxon>Thermomonosporaceae</taxon>
        <taxon>Actinomadura</taxon>
    </lineage>
</organism>
<evidence type="ECO:0000313" key="1">
    <source>
        <dbReference type="EMBL" id="MBC6471183.1"/>
    </source>
</evidence>
<dbReference type="RefSeq" id="WP_187248224.1">
    <property type="nucleotide sequence ID" value="NZ_BAAAOK010000032.1"/>
</dbReference>
<proteinExistence type="predicted"/>
<sequence length="50" mass="5528">MDDAEHLDSAFVPLRDGILTLRGVNRTVGYRVSEDRGDGMYYVAELVASP</sequence>
<evidence type="ECO:0000313" key="2">
    <source>
        <dbReference type="Proteomes" id="UP000805614"/>
    </source>
</evidence>
<accession>A0ABR7M2P1</accession>
<protein>
    <submittedName>
        <fullName evidence="1">Uncharacterized protein</fullName>
    </submittedName>
</protein>
<name>A0ABR7M2P1_9ACTN</name>
<comment type="caution">
    <text evidence="1">The sequence shown here is derived from an EMBL/GenBank/DDBJ whole genome shotgun (WGS) entry which is preliminary data.</text>
</comment>
<dbReference type="Proteomes" id="UP000805614">
    <property type="component" value="Unassembled WGS sequence"/>
</dbReference>
<gene>
    <name evidence="1" type="ORF">HKK74_37715</name>
</gene>